<dbReference type="SUPFAM" id="SSF52172">
    <property type="entry name" value="CheY-like"/>
    <property type="match status" value="1"/>
</dbReference>
<dbReference type="AlphaFoldDB" id="A0A562ZMY4"/>
<dbReference type="PROSITE" id="PS50110">
    <property type="entry name" value="RESPONSE_REGULATORY"/>
    <property type="match status" value="1"/>
</dbReference>
<dbReference type="EMBL" id="VOBQ01000014">
    <property type="protein sequence ID" value="TWO69678.1"/>
    <property type="molecule type" value="Genomic_DNA"/>
</dbReference>
<evidence type="ECO:0000256" key="1">
    <source>
        <dbReference type="PROSITE-ProRule" id="PRU00169"/>
    </source>
</evidence>
<dbReference type="Proteomes" id="UP000318199">
    <property type="component" value="Unassembled WGS sequence"/>
</dbReference>
<dbReference type="Pfam" id="PF00072">
    <property type="entry name" value="Response_reg"/>
    <property type="match status" value="1"/>
</dbReference>
<comment type="caution">
    <text evidence="3">The sequence shown here is derived from an EMBL/GenBank/DDBJ whole genome shotgun (WGS) entry which is preliminary data.</text>
</comment>
<evidence type="ECO:0000313" key="3">
    <source>
        <dbReference type="EMBL" id="TWO69678.1"/>
    </source>
</evidence>
<accession>A0A562ZMY4</accession>
<dbReference type="SMART" id="SM00448">
    <property type="entry name" value="REC"/>
    <property type="match status" value="1"/>
</dbReference>
<dbReference type="InterPro" id="IPR011006">
    <property type="entry name" value="CheY-like_superfamily"/>
</dbReference>
<dbReference type="Gene3D" id="3.40.50.2300">
    <property type="match status" value="1"/>
</dbReference>
<dbReference type="OrthoDB" id="8583421at2"/>
<gene>
    <name evidence="3" type="ORF">FN976_17765</name>
</gene>
<evidence type="ECO:0000313" key="4">
    <source>
        <dbReference type="Proteomes" id="UP000318199"/>
    </source>
</evidence>
<evidence type="ECO:0000259" key="2">
    <source>
        <dbReference type="PROSITE" id="PS50110"/>
    </source>
</evidence>
<dbReference type="GO" id="GO:0000160">
    <property type="term" value="P:phosphorelay signal transduction system"/>
    <property type="evidence" value="ECO:0007669"/>
    <property type="project" value="InterPro"/>
</dbReference>
<organism evidence="3 4">
    <name type="scientific">Caenimonas sedimenti</name>
    <dbReference type="NCBI Taxonomy" id="2596921"/>
    <lineage>
        <taxon>Bacteria</taxon>
        <taxon>Pseudomonadati</taxon>
        <taxon>Pseudomonadota</taxon>
        <taxon>Betaproteobacteria</taxon>
        <taxon>Burkholderiales</taxon>
        <taxon>Comamonadaceae</taxon>
        <taxon>Caenimonas</taxon>
    </lineage>
</organism>
<name>A0A562ZMY4_9BURK</name>
<dbReference type="RefSeq" id="WP_145894393.1">
    <property type="nucleotide sequence ID" value="NZ_VOBQ01000014.1"/>
</dbReference>
<feature type="domain" description="Response regulatory" evidence="2">
    <location>
        <begin position="1"/>
        <end position="115"/>
    </location>
</feature>
<keyword evidence="1" id="KW-0597">Phosphoprotein</keyword>
<protein>
    <submittedName>
        <fullName evidence="3">Response regulator transcription factor</fullName>
    </submittedName>
</protein>
<proteinExistence type="predicted"/>
<reference evidence="3 4" key="1">
    <citation type="submission" date="2019-07" db="EMBL/GenBank/DDBJ databases">
        <title>Caenimonas sedimenti sp. nov., isolated from activated sludge.</title>
        <authorList>
            <person name="Xu J."/>
        </authorList>
    </citation>
    <scope>NUCLEOTIDE SEQUENCE [LARGE SCALE GENOMIC DNA]</scope>
    <source>
        <strain evidence="3 4">HX-9-20</strain>
    </source>
</reference>
<dbReference type="InterPro" id="IPR001789">
    <property type="entry name" value="Sig_transdc_resp-reg_receiver"/>
</dbReference>
<feature type="modified residue" description="4-aspartylphosphate" evidence="1">
    <location>
        <position position="51"/>
    </location>
</feature>
<keyword evidence="4" id="KW-1185">Reference proteome</keyword>
<sequence>MVEDSEPVRETFAELLSAMPGFELAGMAASESQATEWLTGHDDGWEIAIVDLMLKGGSGFNLIPKLKAAAGRTVIVYSGFVTPEVKQRCMDLGADAVFQKSGTEGMLQYLVSLRTRRRVTGV</sequence>